<evidence type="ECO:0000313" key="2">
    <source>
        <dbReference type="EMBL" id="EEH03634.1"/>
    </source>
</evidence>
<organism evidence="2 3">
    <name type="scientific">Ajellomyces capsulatus (strain G186AR / H82 / ATCC MYA-2454 / RMSCC 2432)</name>
    <name type="common">Darling's disease fungus</name>
    <name type="synonym">Histoplasma capsulatum</name>
    <dbReference type="NCBI Taxonomy" id="447093"/>
    <lineage>
        <taxon>Eukaryota</taxon>
        <taxon>Fungi</taxon>
        <taxon>Dikarya</taxon>
        <taxon>Ascomycota</taxon>
        <taxon>Pezizomycotina</taxon>
        <taxon>Eurotiomycetes</taxon>
        <taxon>Eurotiomycetidae</taxon>
        <taxon>Onygenales</taxon>
        <taxon>Ajellomycetaceae</taxon>
        <taxon>Histoplasma</taxon>
    </lineage>
</organism>
<keyword evidence="3" id="KW-1185">Reference proteome</keyword>
<feature type="compositionally biased region" description="Basic and acidic residues" evidence="1">
    <location>
        <begin position="74"/>
        <end position="84"/>
    </location>
</feature>
<evidence type="ECO:0000256" key="1">
    <source>
        <dbReference type="SAM" id="MobiDB-lite"/>
    </source>
</evidence>
<accession>C0NXW6</accession>
<dbReference type="Proteomes" id="UP000001631">
    <property type="component" value="Unassembled WGS sequence"/>
</dbReference>
<feature type="compositionally biased region" description="Acidic residues" evidence="1">
    <location>
        <begin position="9"/>
        <end position="18"/>
    </location>
</feature>
<dbReference type="AlphaFoldDB" id="C0NXW6"/>
<reference evidence="2" key="1">
    <citation type="submission" date="2009-02" db="EMBL/GenBank/DDBJ databases">
        <title>The Genome Sequence of Ajellomyces capsulatus strain G186AR.</title>
        <authorList>
            <consortium name="The Broad Institute Genome Sequencing Platform"/>
            <person name="Champion M."/>
            <person name="Cuomo C."/>
            <person name="Ma L.-J."/>
            <person name="Henn M.R."/>
            <person name="Sil A."/>
            <person name="Goldman B."/>
            <person name="Young S.K."/>
            <person name="Kodira C.D."/>
            <person name="Zeng Q."/>
            <person name="Koehrsen M."/>
            <person name="Alvarado L."/>
            <person name="Berlin A."/>
            <person name="Borenstein D."/>
            <person name="Chen Z."/>
            <person name="Engels R."/>
            <person name="Freedman E."/>
            <person name="Gellesch M."/>
            <person name="Goldberg J."/>
            <person name="Griggs A."/>
            <person name="Gujja S."/>
            <person name="Heiman D."/>
            <person name="Hepburn T."/>
            <person name="Howarth C."/>
            <person name="Jen D."/>
            <person name="Larson L."/>
            <person name="Lewis B."/>
            <person name="Mehta T."/>
            <person name="Park D."/>
            <person name="Pearson M."/>
            <person name="Roberts A."/>
            <person name="Saif S."/>
            <person name="Shea T."/>
            <person name="Shenoy N."/>
            <person name="Sisk P."/>
            <person name="Stolte C."/>
            <person name="Sykes S."/>
            <person name="Walk T."/>
            <person name="White J."/>
            <person name="Yandava C."/>
            <person name="Klein B."/>
            <person name="McEwen J.G."/>
            <person name="Puccia R."/>
            <person name="Goldman G.H."/>
            <person name="Felipe M.S."/>
            <person name="Nino-Vega G."/>
            <person name="San-Blas G."/>
            <person name="Taylor J."/>
            <person name="Mendoza L."/>
            <person name="Galagan J."/>
            <person name="Nusbaum C."/>
            <person name="Birren B."/>
        </authorList>
    </citation>
    <scope>NUCLEOTIDE SEQUENCE</scope>
    <source>
        <strain evidence="2">G186AR</strain>
    </source>
</reference>
<proteinExistence type="predicted"/>
<dbReference type="HOGENOM" id="CLU_2014623_0_0_1"/>
<sequence length="127" mass="15452">MKQRKKEEEEVEEEEEEEKEKTRSLEEKYKKREGEGKKEKWRREEGKRKKGRKKERKEEKQRRGGWRQILKIMRGTESEREENGKQAIRNGKGKGNNRPRCCWTESLEGHSERQRRQQKARQGGKVN</sequence>
<gene>
    <name evidence="2" type="ORF">HCBG_07760</name>
</gene>
<feature type="region of interest" description="Disordered" evidence="1">
    <location>
        <begin position="1"/>
        <end position="127"/>
    </location>
</feature>
<protein>
    <submittedName>
        <fullName evidence="2">Uncharacterized protein</fullName>
    </submittedName>
</protein>
<dbReference type="RefSeq" id="XP_045284115.1">
    <property type="nucleotide sequence ID" value="XM_045434809.1"/>
</dbReference>
<evidence type="ECO:0000313" key="3">
    <source>
        <dbReference type="Proteomes" id="UP000001631"/>
    </source>
</evidence>
<dbReference type="GeneID" id="69040776"/>
<dbReference type="InParanoid" id="C0NXW6"/>
<feature type="compositionally biased region" description="Basic and acidic residues" evidence="1">
    <location>
        <begin position="19"/>
        <end position="47"/>
    </location>
</feature>
<name>C0NXW6_AJECG</name>
<dbReference type="EMBL" id="GG663376">
    <property type="protein sequence ID" value="EEH03634.1"/>
    <property type="molecule type" value="Genomic_DNA"/>
</dbReference>